<evidence type="ECO:0000256" key="7">
    <source>
        <dbReference type="ARBA" id="ARBA00023136"/>
    </source>
</evidence>
<dbReference type="PANTHER" id="PTHR42718:SF9">
    <property type="entry name" value="MAJOR FACILITATOR SUPERFAMILY MULTIDRUG TRANSPORTER MFSC"/>
    <property type="match status" value="1"/>
</dbReference>
<sequence>MEKYSNFYLILLITILSMFGLISSDIYIPTLPAITHFFAVSEDEITFSISIYLIALAFSQLVYGVLIERFGAKYVLITGIIIYIFSSLACGISNTYHLFIIFRLIQGIGAASGLVVGRYIISICFPKEKSAYIYAIIYPFVSLSPAIAPLIGGYLSTYFHWQSNFIFIAIFGLFALFLTYKILPISFSQQPSSRQKTKVCLKESISILFKDINFWIYTCIVCLIYQAWFIYLTQSTFIFKNIYFLSAKQAGWLYLPLSFGIIIANYSTRKLLRFWNSDHIILFGLISFFIGGILFIYPRPSLAYFILSMFIVSLANGSSLSLAVAAAINSKHNQTAIASGILGFLQIGSAGVISYLISHIFGQSIETLGHSIFVLSSLSIILFIFKLFR</sequence>
<dbReference type="InterPro" id="IPR004812">
    <property type="entry name" value="Efflux_drug-R_Bcr/CmlA"/>
</dbReference>
<keyword evidence="8" id="KW-0997">Cell inner membrane</keyword>
<feature type="transmembrane region" description="Helical" evidence="8">
    <location>
        <begin position="368"/>
        <end position="388"/>
    </location>
</feature>
<dbReference type="AlphaFoldDB" id="V2TQY0"/>
<dbReference type="STRING" id="1392540.P256_00421"/>
<dbReference type="InterPro" id="IPR011701">
    <property type="entry name" value="MFS"/>
</dbReference>
<feature type="transmembrane region" description="Helical" evidence="8">
    <location>
        <begin position="74"/>
        <end position="94"/>
    </location>
</feature>
<reference evidence="10 11" key="1">
    <citation type="submission" date="2013-10" db="EMBL/GenBank/DDBJ databases">
        <title>The Genome Sequence of Acinetobacter nectaris CIP 110549.</title>
        <authorList>
            <consortium name="The Broad Institute Genomics Platform"/>
            <consortium name="The Broad Institute Genome Sequencing Center for Infectious Disease"/>
            <person name="Cerqueira G."/>
            <person name="Feldgarden M."/>
            <person name="Courvalin P."/>
            <person name="Grillot-Courvalin C."/>
            <person name="Clermont D."/>
            <person name="Rocha E."/>
            <person name="Yoon E.-J."/>
            <person name="Nemec A."/>
            <person name="Young S.K."/>
            <person name="Zeng Q."/>
            <person name="Gargeya S."/>
            <person name="Fitzgerald M."/>
            <person name="Abouelleil A."/>
            <person name="Alvarado L."/>
            <person name="Berlin A.M."/>
            <person name="Chapman S.B."/>
            <person name="Gainer-Dewar J."/>
            <person name="Goldberg J."/>
            <person name="Gnerre S."/>
            <person name="Griggs A."/>
            <person name="Gujja S."/>
            <person name="Hansen M."/>
            <person name="Howarth C."/>
            <person name="Imamovic A."/>
            <person name="Ireland A."/>
            <person name="Larimer J."/>
            <person name="McCowan C."/>
            <person name="Murphy C."/>
            <person name="Pearson M."/>
            <person name="Poon T.W."/>
            <person name="Priest M."/>
            <person name="Roberts A."/>
            <person name="Saif S."/>
            <person name="Shea T."/>
            <person name="Sykes S."/>
            <person name="Wortman J."/>
            <person name="Nusbaum C."/>
            <person name="Birren B."/>
        </authorList>
    </citation>
    <scope>NUCLEOTIDE SEQUENCE [LARGE SCALE GENOMIC DNA]</scope>
    <source>
        <strain evidence="10 11">CIP 110549</strain>
    </source>
</reference>
<feature type="domain" description="Major facilitator superfamily (MFS) profile" evidence="9">
    <location>
        <begin position="9"/>
        <end position="389"/>
    </location>
</feature>
<organism evidence="10 11">
    <name type="scientific">Acinetobacter nectaris CIP 110549</name>
    <dbReference type="NCBI Taxonomy" id="1392540"/>
    <lineage>
        <taxon>Bacteria</taxon>
        <taxon>Pseudomonadati</taxon>
        <taxon>Pseudomonadota</taxon>
        <taxon>Gammaproteobacteria</taxon>
        <taxon>Moraxellales</taxon>
        <taxon>Moraxellaceae</taxon>
        <taxon>Acinetobacter</taxon>
    </lineage>
</organism>
<keyword evidence="7 8" id="KW-0472">Membrane</keyword>
<dbReference type="eggNOG" id="COG2814">
    <property type="taxonomic scope" value="Bacteria"/>
</dbReference>
<evidence type="ECO:0000313" key="11">
    <source>
        <dbReference type="Proteomes" id="UP000023785"/>
    </source>
</evidence>
<dbReference type="CDD" id="cd17320">
    <property type="entry name" value="MFS_MdfA_MDR_like"/>
    <property type="match status" value="1"/>
</dbReference>
<feature type="transmembrane region" description="Helical" evidence="8">
    <location>
        <begin position="49"/>
        <end position="67"/>
    </location>
</feature>
<accession>V2TQY0</accession>
<keyword evidence="4" id="KW-1003">Cell membrane</keyword>
<dbReference type="RefSeq" id="WP_023272024.1">
    <property type="nucleotide sequence ID" value="NZ_KI530712.1"/>
</dbReference>
<dbReference type="Gene3D" id="1.20.1720.10">
    <property type="entry name" value="Multidrug resistance protein D"/>
    <property type="match status" value="1"/>
</dbReference>
<dbReference type="PROSITE" id="PS50850">
    <property type="entry name" value="MFS"/>
    <property type="match status" value="1"/>
</dbReference>
<feature type="transmembrane region" description="Helical" evidence="8">
    <location>
        <begin position="280"/>
        <end position="297"/>
    </location>
</feature>
<dbReference type="EMBL" id="AYER01000003">
    <property type="protein sequence ID" value="ESK39982.1"/>
    <property type="molecule type" value="Genomic_DNA"/>
</dbReference>
<dbReference type="SUPFAM" id="SSF103473">
    <property type="entry name" value="MFS general substrate transporter"/>
    <property type="match status" value="1"/>
</dbReference>
<dbReference type="InterPro" id="IPR036259">
    <property type="entry name" value="MFS_trans_sf"/>
</dbReference>
<keyword evidence="5 8" id="KW-0812">Transmembrane</keyword>
<evidence type="ECO:0000256" key="6">
    <source>
        <dbReference type="ARBA" id="ARBA00022989"/>
    </source>
</evidence>
<protein>
    <recommendedName>
        <fullName evidence="8">Bcr/CflA family efflux transporter</fullName>
    </recommendedName>
</protein>
<dbReference type="GO" id="GO:0042910">
    <property type="term" value="F:xenobiotic transmembrane transporter activity"/>
    <property type="evidence" value="ECO:0007669"/>
    <property type="project" value="InterPro"/>
</dbReference>
<proteinExistence type="inferred from homology"/>
<keyword evidence="11" id="KW-1185">Reference proteome</keyword>
<keyword evidence="3 8" id="KW-0813">Transport</keyword>
<evidence type="ECO:0000256" key="3">
    <source>
        <dbReference type="ARBA" id="ARBA00022448"/>
    </source>
</evidence>
<dbReference type="PANTHER" id="PTHR42718">
    <property type="entry name" value="MAJOR FACILITATOR SUPERFAMILY MULTIDRUG TRANSPORTER MFSC"/>
    <property type="match status" value="1"/>
</dbReference>
<feature type="transmembrane region" description="Helical" evidence="8">
    <location>
        <begin position="161"/>
        <end position="183"/>
    </location>
</feature>
<feature type="transmembrane region" description="Helical" evidence="8">
    <location>
        <begin position="340"/>
        <end position="362"/>
    </location>
</feature>
<evidence type="ECO:0000256" key="2">
    <source>
        <dbReference type="ARBA" id="ARBA00006236"/>
    </source>
</evidence>
<comment type="similarity">
    <text evidence="2 8">Belongs to the major facilitator superfamily. Bcr/CmlA family.</text>
</comment>
<feature type="transmembrane region" description="Helical" evidence="8">
    <location>
        <begin position="212"/>
        <end position="231"/>
    </location>
</feature>
<dbReference type="Pfam" id="PF07690">
    <property type="entry name" value="MFS_1"/>
    <property type="match status" value="1"/>
</dbReference>
<dbReference type="GO" id="GO:0005886">
    <property type="term" value="C:plasma membrane"/>
    <property type="evidence" value="ECO:0007669"/>
    <property type="project" value="UniProtKB-SubCell"/>
</dbReference>
<dbReference type="GO" id="GO:1990961">
    <property type="term" value="P:xenobiotic detoxification by transmembrane export across the plasma membrane"/>
    <property type="evidence" value="ECO:0007669"/>
    <property type="project" value="InterPro"/>
</dbReference>
<comment type="subcellular location">
    <subcellularLocation>
        <location evidence="8">Cell inner membrane</location>
        <topology evidence="8">Multi-pass membrane protein</topology>
    </subcellularLocation>
    <subcellularLocation>
        <location evidence="1">Cell membrane</location>
        <topology evidence="1">Multi-pass membrane protein</topology>
    </subcellularLocation>
</comment>
<dbReference type="PATRIC" id="fig|1392540.3.peg.412"/>
<name>V2TQY0_9GAMM</name>
<comment type="caution">
    <text evidence="10">The sequence shown here is derived from an EMBL/GenBank/DDBJ whole genome shotgun (WGS) entry which is preliminary data.</text>
</comment>
<feature type="transmembrane region" description="Helical" evidence="8">
    <location>
        <begin position="133"/>
        <end position="155"/>
    </location>
</feature>
<evidence type="ECO:0000259" key="9">
    <source>
        <dbReference type="PROSITE" id="PS50850"/>
    </source>
</evidence>
<dbReference type="PRINTS" id="PR01036">
    <property type="entry name" value="TCRTETB"/>
</dbReference>
<feature type="transmembrane region" description="Helical" evidence="8">
    <location>
        <begin position="100"/>
        <end position="121"/>
    </location>
</feature>
<dbReference type="NCBIfam" id="TIGR00710">
    <property type="entry name" value="efflux_Bcr_CflA"/>
    <property type="match status" value="1"/>
</dbReference>
<feature type="transmembrane region" description="Helical" evidence="8">
    <location>
        <begin position="303"/>
        <end position="328"/>
    </location>
</feature>
<dbReference type="HOGENOM" id="CLU_001265_47_1_6"/>
<evidence type="ECO:0000256" key="4">
    <source>
        <dbReference type="ARBA" id="ARBA00022475"/>
    </source>
</evidence>
<evidence type="ECO:0000256" key="5">
    <source>
        <dbReference type="ARBA" id="ARBA00022692"/>
    </source>
</evidence>
<gene>
    <name evidence="10" type="ORF">P256_00421</name>
</gene>
<dbReference type="Proteomes" id="UP000023785">
    <property type="component" value="Unassembled WGS sequence"/>
</dbReference>
<feature type="transmembrane region" description="Helical" evidence="8">
    <location>
        <begin position="7"/>
        <end position="29"/>
    </location>
</feature>
<keyword evidence="6 8" id="KW-1133">Transmembrane helix</keyword>
<dbReference type="InterPro" id="IPR020846">
    <property type="entry name" value="MFS_dom"/>
</dbReference>
<evidence type="ECO:0000256" key="8">
    <source>
        <dbReference type="RuleBase" id="RU365088"/>
    </source>
</evidence>
<feature type="transmembrane region" description="Helical" evidence="8">
    <location>
        <begin position="251"/>
        <end position="268"/>
    </location>
</feature>
<evidence type="ECO:0000313" key="10">
    <source>
        <dbReference type="EMBL" id="ESK39982.1"/>
    </source>
</evidence>
<evidence type="ECO:0000256" key="1">
    <source>
        <dbReference type="ARBA" id="ARBA00004651"/>
    </source>
</evidence>
<dbReference type="OrthoDB" id="9814303at2"/>